<dbReference type="InterPro" id="IPR036942">
    <property type="entry name" value="Beta-barrel_TonB_sf"/>
</dbReference>
<dbReference type="Proteomes" id="UP000198670">
    <property type="component" value="Unassembled WGS sequence"/>
</dbReference>
<dbReference type="InterPro" id="IPR039426">
    <property type="entry name" value="TonB-dep_rcpt-like"/>
</dbReference>
<dbReference type="FunFam" id="2.170.130.10:FF:000003">
    <property type="entry name" value="SusC/RagA family TonB-linked outer membrane protein"/>
    <property type="match status" value="1"/>
</dbReference>
<comment type="subcellular location">
    <subcellularLocation>
        <location evidence="1 8">Cell outer membrane</location>
        <topology evidence="1 8">Multi-pass membrane protein</topology>
    </subcellularLocation>
</comment>
<keyword evidence="7 8" id="KW-0998">Cell outer membrane</keyword>
<dbReference type="AlphaFoldDB" id="A0A1I3LLP0"/>
<dbReference type="Gene3D" id="2.40.170.20">
    <property type="entry name" value="TonB-dependent receptor, beta-barrel domain"/>
    <property type="match status" value="1"/>
</dbReference>
<dbReference type="InterPro" id="IPR023996">
    <property type="entry name" value="TonB-dep_OMP_SusC/RagA"/>
</dbReference>
<reference evidence="13 14" key="1">
    <citation type="submission" date="2016-10" db="EMBL/GenBank/DDBJ databases">
        <authorList>
            <person name="de Groot N.N."/>
        </authorList>
    </citation>
    <scope>NUCLEOTIDE SEQUENCE [LARGE SCALE GENOMIC DNA]</scope>
    <source>
        <strain evidence="13 14">RK1</strain>
    </source>
</reference>
<protein>
    <submittedName>
        <fullName evidence="13">TonB-linked outer membrane protein, SusC/RagA family</fullName>
    </submittedName>
</protein>
<keyword evidence="6 8" id="KW-0472">Membrane</keyword>
<dbReference type="InterPro" id="IPR037066">
    <property type="entry name" value="Plug_dom_sf"/>
</dbReference>
<feature type="domain" description="TonB-dependent receptor plug" evidence="12">
    <location>
        <begin position="236"/>
        <end position="339"/>
    </location>
</feature>
<dbReference type="Pfam" id="PF00593">
    <property type="entry name" value="TonB_dep_Rec_b-barrel"/>
    <property type="match status" value="1"/>
</dbReference>
<sequence length="1143" mass="127445">MINYVLLRWGILMPHAINRQFFLIMRFTALWILLGTMHLSGETLSQTITLDRKHIHLKQIFSVIENQTGYTVLYSDEILLESEPIRITARKMPLETFLTKVLKPASLTYRIDGTSIFVKPDTKHRLPANYRENNVPLVQPQRTISGTVVDDIGQPLAGVTVSVKGTSAVTTTDDGGMYRIEVPTGATVLIFTNVGFESVERSISNQDRINVSMKATVSDLDEVVVVGYGTQKKVNLTGAVSMVEFDDELNNRPITNASQALGGTASGIWVSQNSGKPGGDGAQLRIRGWGTLNNSNPLIIVDGIEGSFDQLNPNDIESISVLKDAASAAIYGSKAANGVVLVTTKSGKSSEKMTVNLNSYFGLQSLGRRYDVIDNSAESMELTNVALTNEGSAPLFSDELIEAFRNGDDPYKYPSTDWFNELFKTAAMHEHNVSILGGTAQTSSFFSFNYLNQQGMVPNTVSERYGMRLNVDSRVNNWLTLGGRINYLRRQSKEPYADATYGSMGRVFEMLSGAAPYIAPYTRDGRYGSVQAIGADGSLLYDNRNPLIDAANGLNKIGNNILTLNVNVDVKLSDLLSFRTTFASNRDWDLTDKYNTSVFGYTDTGIETITKNFNREGLEIDRTHVGSTNNNLFSTLNLTKDFSSGHEISAIAGIQLEDSKIENLYARRTSPPKEGLTQVDAGTTGIRGEGNMTSLRMFSYFGRVNYAYMGRYLFEANFRADASSRFKAGNRWGLFPGFSLGWRLSDEAFIRDIDVFSNLKLRASWGQLGNQNIAGYWPFLTVIAQSNELSYSYGDVFSPGAAVTALVDENITWETTSTLDFGLDMGVFDNRLNIEVDYFKRRTKDIIVQLPIPLILGGLTAPHENVGEMLNNGIEFIANYDNRKTDRDQFGFNVGLNLTYIDNEVTRFNDGDSPDQLYLIREGYAYNTLYGYKAIGVYQSNDEAKQHMHANSFTPKAGNLKFEDLNNDGRLTFEDKTGLGNTIPTYTFGLSAGFRYKGFDLNLLFQGVSDVSLYTQNNFTDMDWENRMISTRWRNAWSPDNPNTDVPSLKFNNAWDASESSYWVQDLSYIKLKNIQLGYAIPTLALTRIGIEKLYVYTNAQNVFTLVSNDEYEGYDPERNTFNNGQNMYPIPRIVSFGVNVSF</sequence>
<evidence type="ECO:0000313" key="14">
    <source>
        <dbReference type="Proteomes" id="UP000198670"/>
    </source>
</evidence>
<proteinExistence type="inferred from homology"/>
<dbReference type="InterPro" id="IPR023997">
    <property type="entry name" value="TonB-dep_OMP_SusC/RagA_CS"/>
</dbReference>
<dbReference type="InterPro" id="IPR012910">
    <property type="entry name" value="Plug_dom"/>
</dbReference>
<keyword evidence="5 9" id="KW-0798">TonB box</keyword>
<dbReference type="PROSITE" id="PS52016">
    <property type="entry name" value="TONB_DEPENDENT_REC_3"/>
    <property type="match status" value="1"/>
</dbReference>
<feature type="domain" description="TonB-dependent receptor-like beta-barrel" evidence="11">
    <location>
        <begin position="527"/>
        <end position="1068"/>
    </location>
</feature>
<evidence type="ECO:0000256" key="7">
    <source>
        <dbReference type="ARBA" id="ARBA00023237"/>
    </source>
</evidence>
<dbReference type="Pfam" id="PF07715">
    <property type="entry name" value="Plug"/>
    <property type="match status" value="1"/>
</dbReference>
<dbReference type="InterPro" id="IPR000531">
    <property type="entry name" value="Beta-barrel_TonB"/>
</dbReference>
<evidence type="ECO:0000256" key="6">
    <source>
        <dbReference type="ARBA" id="ARBA00023136"/>
    </source>
</evidence>
<organism evidence="13 14">
    <name type="scientific">Parapedobacter indicus</name>
    <dbReference type="NCBI Taxonomy" id="1477437"/>
    <lineage>
        <taxon>Bacteria</taxon>
        <taxon>Pseudomonadati</taxon>
        <taxon>Bacteroidota</taxon>
        <taxon>Sphingobacteriia</taxon>
        <taxon>Sphingobacteriales</taxon>
        <taxon>Sphingobacteriaceae</taxon>
        <taxon>Parapedobacter</taxon>
    </lineage>
</organism>
<keyword evidence="3 8" id="KW-1134">Transmembrane beta strand</keyword>
<evidence type="ECO:0000259" key="11">
    <source>
        <dbReference type="Pfam" id="PF00593"/>
    </source>
</evidence>
<dbReference type="NCBIfam" id="TIGR04057">
    <property type="entry name" value="SusC_RagA_signa"/>
    <property type="match status" value="1"/>
</dbReference>
<evidence type="ECO:0000256" key="10">
    <source>
        <dbReference type="SAM" id="Phobius"/>
    </source>
</evidence>
<feature type="transmembrane region" description="Helical" evidence="10">
    <location>
        <begin position="21"/>
        <end position="39"/>
    </location>
</feature>
<evidence type="ECO:0000256" key="2">
    <source>
        <dbReference type="ARBA" id="ARBA00022448"/>
    </source>
</evidence>
<evidence type="ECO:0000256" key="8">
    <source>
        <dbReference type="PROSITE-ProRule" id="PRU01360"/>
    </source>
</evidence>
<name>A0A1I3LLP0_9SPHI</name>
<dbReference type="SUPFAM" id="SSF49464">
    <property type="entry name" value="Carboxypeptidase regulatory domain-like"/>
    <property type="match status" value="1"/>
</dbReference>
<evidence type="ECO:0000256" key="1">
    <source>
        <dbReference type="ARBA" id="ARBA00004571"/>
    </source>
</evidence>
<keyword evidence="14" id="KW-1185">Reference proteome</keyword>
<evidence type="ECO:0000313" key="13">
    <source>
        <dbReference type="EMBL" id="SFI85664.1"/>
    </source>
</evidence>
<dbReference type="STRING" id="1477437.SAMN05444682_10675"/>
<comment type="similarity">
    <text evidence="8 9">Belongs to the TonB-dependent receptor family.</text>
</comment>
<keyword evidence="10" id="KW-1133">Transmembrane helix</keyword>
<evidence type="ECO:0000256" key="3">
    <source>
        <dbReference type="ARBA" id="ARBA00022452"/>
    </source>
</evidence>
<dbReference type="Pfam" id="PF13715">
    <property type="entry name" value="CarbopepD_reg_2"/>
    <property type="match status" value="1"/>
</dbReference>
<accession>A0A1I3LLP0</accession>
<evidence type="ECO:0000256" key="5">
    <source>
        <dbReference type="ARBA" id="ARBA00023077"/>
    </source>
</evidence>
<keyword evidence="4 8" id="KW-0812">Transmembrane</keyword>
<evidence type="ECO:0000256" key="4">
    <source>
        <dbReference type="ARBA" id="ARBA00022692"/>
    </source>
</evidence>
<gene>
    <name evidence="13" type="ORF">SAMN05444682_10675</name>
</gene>
<dbReference type="EMBL" id="FOQO01000006">
    <property type="protein sequence ID" value="SFI85664.1"/>
    <property type="molecule type" value="Genomic_DNA"/>
</dbReference>
<dbReference type="NCBIfam" id="TIGR04056">
    <property type="entry name" value="OMP_RagA_SusC"/>
    <property type="match status" value="1"/>
</dbReference>
<evidence type="ECO:0000256" key="9">
    <source>
        <dbReference type="RuleBase" id="RU003357"/>
    </source>
</evidence>
<keyword evidence="2 8" id="KW-0813">Transport</keyword>
<dbReference type="Gene3D" id="2.60.40.1120">
    <property type="entry name" value="Carboxypeptidase-like, regulatory domain"/>
    <property type="match status" value="1"/>
</dbReference>
<dbReference type="SUPFAM" id="SSF56935">
    <property type="entry name" value="Porins"/>
    <property type="match status" value="1"/>
</dbReference>
<dbReference type="Gene3D" id="2.170.130.10">
    <property type="entry name" value="TonB-dependent receptor, plug domain"/>
    <property type="match status" value="1"/>
</dbReference>
<dbReference type="InterPro" id="IPR008969">
    <property type="entry name" value="CarboxyPept-like_regulatory"/>
</dbReference>
<dbReference type="GO" id="GO:0009279">
    <property type="term" value="C:cell outer membrane"/>
    <property type="evidence" value="ECO:0007669"/>
    <property type="project" value="UniProtKB-SubCell"/>
</dbReference>
<evidence type="ECO:0000259" key="12">
    <source>
        <dbReference type="Pfam" id="PF07715"/>
    </source>
</evidence>